<reference evidence="4" key="1">
    <citation type="submission" date="2020-10" db="EMBL/GenBank/DDBJ databases">
        <title>Connecting structure to function with the recovery of over 1000 high-quality activated sludge metagenome-assembled genomes encoding full-length rRNA genes using long-read sequencing.</title>
        <authorList>
            <person name="Singleton C.M."/>
            <person name="Petriglieri F."/>
            <person name="Kristensen J.M."/>
            <person name="Kirkegaard R.H."/>
            <person name="Michaelsen T.Y."/>
            <person name="Andersen M.H."/>
            <person name="Karst S.M."/>
            <person name="Dueholm M.S."/>
            <person name="Nielsen P.H."/>
            <person name="Albertsen M."/>
        </authorList>
    </citation>
    <scope>NUCLEOTIDE SEQUENCE</scope>
    <source>
        <strain evidence="4">EsbW_18-Q3-R4-48_MAXAC.044</strain>
    </source>
</reference>
<keyword evidence="2" id="KW-0472">Membrane</keyword>
<dbReference type="Pfam" id="PF02470">
    <property type="entry name" value="MlaD"/>
    <property type="match status" value="1"/>
</dbReference>
<feature type="region of interest" description="Disordered" evidence="1">
    <location>
        <begin position="288"/>
        <end position="320"/>
    </location>
</feature>
<dbReference type="InterPro" id="IPR003399">
    <property type="entry name" value="Mce/MlaD"/>
</dbReference>
<protein>
    <submittedName>
        <fullName evidence="4">MCE family protein</fullName>
    </submittedName>
</protein>
<keyword evidence="2" id="KW-1133">Transmembrane helix</keyword>
<accession>A0A9D7FCI9</accession>
<dbReference type="PANTHER" id="PTHR36698">
    <property type="entry name" value="BLL5892 PROTEIN"/>
    <property type="match status" value="1"/>
</dbReference>
<evidence type="ECO:0000313" key="4">
    <source>
        <dbReference type="EMBL" id="MBK7422475.1"/>
    </source>
</evidence>
<feature type="transmembrane region" description="Helical" evidence="2">
    <location>
        <begin position="6"/>
        <end position="29"/>
    </location>
</feature>
<proteinExistence type="predicted"/>
<dbReference type="Proteomes" id="UP000886602">
    <property type="component" value="Unassembled WGS sequence"/>
</dbReference>
<evidence type="ECO:0000256" key="1">
    <source>
        <dbReference type="SAM" id="MobiDB-lite"/>
    </source>
</evidence>
<sequence length="320" mass="33782">METKVNYALVGAFVLVLGAVLVAGVLWLASGGAFQKKHDFYQAVVDESVAGLNLNAPVKYNGVDVGKVRLIELDPGNPERVNLIFAIERGTPIKEDTVAVLKTQGLTGITYVELSGGSRDAPPLVVTAGNDYPQIRTKPSLSARLENVLTSVLTKLDSTSGNINEILSDENKAAFKSILADIATVAHTLAARKDTIDAGLANAGRTLENTSSASAQLGPVVDRIGRSAEAIEKMGNEVARTSASAGKTVNAIGADVKRFTSETLPELERLLGELSVLSISLRRLTEQTERNPSSLLFGRQPLPEGPGESSTAKPTGQKKP</sequence>
<evidence type="ECO:0000259" key="3">
    <source>
        <dbReference type="Pfam" id="PF02470"/>
    </source>
</evidence>
<organism evidence="4 5">
    <name type="scientific">Candidatus Propionivibrio dominans</name>
    <dbReference type="NCBI Taxonomy" id="2954373"/>
    <lineage>
        <taxon>Bacteria</taxon>
        <taxon>Pseudomonadati</taxon>
        <taxon>Pseudomonadota</taxon>
        <taxon>Betaproteobacteria</taxon>
        <taxon>Rhodocyclales</taxon>
        <taxon>Rhodocyclaceae</taxon>
        <taxon>Propionivibrio</taxon>
    </lineage>
</organism>
<gene>
    <name evidence="4" type="ORF">IPJ48_04895</name>
</gene>
<dbReference type="EMBL" id="JADJNC010000006">
    <property type="protein sequence ID" value="MBK7422475.1"/>
    <property type="molecule type" value="Genomic_DNA"/>
</dbReference>
<evidence type="ECO:0000256" key="2">
    <source>
        <dbReference type="SAM" id="Phobius"/>
    </source>
</evidence>
<dbReference type="PANTHER" id="PTHR36698:SF2">
    <property type="entry name" value="MCE_MLAD DOMAIN-CONTAINING PROTEIN"/>
    <property type="match status" value="1"/>
</dbReference>
<feature type="domain" description="Mce/MlaD" evidence="3">
    <location>
        <begin position="47"/>
        <end position="117"/>
    </location>
</feature>
<comment type="caution">
    <text evidence="4">The sequence shown here is derived from an EMBL/GenBank/DDBJ whole genome shotgun (WGS) entry which is preliminary data.</text>
</comment>
<dbReference type="AlphaFoldDB" id="A0A9D7FCI9"/>
<keyword evidence="2" id="KW-0812">Transmembrane</keyword>
<evidence type="ECO:0000313" key="5">
    <source>
        <dbReference type="Proteomes" id="UP000886602"/>
    </source>
</evidence>
<name>A0A9D7FCI9_9RHOO</name>